<evidence type="ECO:0000313" key="7">
    <source>
        <dbReference type="EMBL" id="MBA0127993.1"/>
    </source>
</evidence>
<feature type="compositionally biased region" description="Basic and acidic residues" evidence="4">
    <location>
        <begin position="18"/>
        <end position="32"/>
    </location>
</feature>
<dbReference type="Proteomes" id="UP000582974">
    <property type="component" value="Unassembled WGS sequence"/>
</dbReference>
<dbReference type="InterPro" id="IPR009003">
    <property type="entry name" value="Peptidase_S1_PA"/>
</dbReference>
<evidence type="ECO:0000256" key="2">
    <source>
        <dbReference type="ARBA" id="ARBA00022670"/>
    </source>
</evidence>
<dbReference type="Pfam" id="PF13180">
    <property type="entry name" value="PDZ_2"/>
    <property type="match status" value="1"/>
</dbReference>
<dbReference type="GO" id="GO:0004252">
    <property type="term" value="F:serine-type endopeptidase activity"/>
    <property type="evidence" value="ECO:0007669"/>
    <property type="project" value="InterPro"/>
</dbReference>
<evidence type="ECO:0000256" key="4">
    <source>
        <dbReference type="SAM" id="MobiDB-lite"/>
    </source>
</evidence>
<evidence type="ECO:0000259" key="6">
    <source>
        <dbReference type="SMART" id="SM00228"/>
    </source>
</evidence>
<dbReference type="GO" id="GO:0006508">
    <property type="term" value="P:proteolysis"/>
    <property type="evidence" value="ECO:0007669"/>
    <property type="project" value="UniProtKB-KW"/>
</dbReference>
<dbReference type="InterPro" id="IPR043504">
    <property type="entry name" value="Peptidase_S1_PA_chymotrypsin"/>
</dbReference>
<keyword evidence="5" id="KW-0472">Membrane</keyword>
<reference evidence="7 8" key="1">
    <citation type="submission" date="2020-07" db="EMBL/GenBank/DDBJ databases">
        <title>Genome of Haloechinothrix sp.</title>
        <authorList>
            <person name="Tang S.-K."/>
            <person name="Yang L."/>
            <person name="Zhu W.-Y."/>
        </authorList>
    </citation>
    <scope>NUCLEOTIDE SEQUENCE [LARGE SCALE GENOMIC DNA]</scope>
    <source>
        <strain evidence="7 8">YIM 98757</strain>
    </source>
</reference>
<dbReference type="PRINTS" id="PR00834">
    <property type="entry name" value="PROTEASES2C"/>
</dbReference>
<keyword evidence="5" id="KW-0812">Transmembrane</keyword>
<gene>
    <name evidence="7" type="ORF">H0B56_20810</name>
</gene>
<dbReference type="PANTHER" id="PTHR43343:SF3">
    <property type="entry name" value="PROTEASE DO-LIKE 8, CHLOROPLASTIC"/>
    <property type="match status" value="1"/>
</dbReference>
<evidence type="ECO:0000256" key="1">
    <source>
        <dbReference type="ARBA" id="ARBA00010541"/>
    </source>
</evidence>
<dbReference type="InterPro" id="IPR051201">
    <property type="entry name" value="Chloro_Bact_Ser_Proteases"/>
</dbReference>
<comment type="similarity">
    <text evidence="1">Belongs to the peptidase S1C family.</text>
</comment>
<feature type="domain" description="PDZ" evidence="6">
    <location>
        <begin position="439"/>
        <end position="513"/>
    </location>
</feature>
<dbReference type="InterPro" id="IPR001478">
    <property type="entry name" value="PDZ"/>
</dbReference>
<dbReference type="InterPro" id="IPR036034">
    <property type="entry name" value="PDZ_sf"/>
</dbReference>
<keyword evidence="8" id="KW-1185">Reference proteome</keyword>
<dbReference type="AlphaFoldDB" id="A0A838AFF9"/>
<dbReference type="SUPFAM" id="SSF50494">
    <property type="entry name" value="Trypsin-like serine proteases"/>
    <property type="match status" value="1"/>
</dbReference>
<evidence type="ECO:0000313" key="8">
    <source>
        <dbReference type="Proteomes" id="UP000582974"/>
    </source>
</evidence>
<dbReference type="RefSeq" id="WP_180894800.1">
    <property type="nucleotide sequence ID" value="NZ_JACCKD010000009.1"/>
</dbReference>
<name>A0A838AFF9_9PSEU</name>
<dbReference type="PANTHER" id="PTHR43343">
    <property type="entry name" value="PEPTIDASE S12"/>
    <property type="match status" value="1"/>
</dbReference>
<dbReference type="EMBL" id="JACCKD010000009">
    <property type="protein sequence ID" value="MBA0127993.1"/>
    <property type="molecule type" value="Genomic_DNA"/>
</dbReference>
<dbReference type="Gene3D" id="2.30.42.10">
    <property type="match status" value="1"/>
</dbReference>
<keyword evidence="5" id="KW-1133">Transmembrane helix</keyword>
<keyword evidence="2" id="KW-0645">Protease</keyword>
<dbReference type="SMART" id="SM00228">
    <property type="entry name" value="PDZ"/>
    <property type="match status" value="1"/>
</dbReference>
<sequence>MNDNPHQQPRGDGQEPQNEGRLEPRPLYKPDVDPAWSAAFARPAGVSGSFDTSSGWRAAPENRETRSGAQTPPVPLAEAFARPTEDPAGGSATEDPGTSLQRPPEDASSRDPVSNEREPALWSHPSDPWRDPGAAAVLGGPARAADDGTSDEPSADGSARMLSLSEVLFGRQVKPRALALLGVIALLLGSAGGAIGWWIGSTGSALTGEVTIAEAEAGKERPAGSVAEIVQRVAPAVVSIEVAAGPQGGVGSGVVMDGEGYVMTNHHVIASAVEDSDQEVTVVFTDGTRAEAEIVGSDPKTDLAVVKVNVSNPTVIEVGSSADLTPGDSVIAVGSPFGLENTVTQGIVSAVDRPITAPGQGGDPPVTYDAIQTDAAINPGNSGGALVDSTGALVGINSLIRTGDAQGGGGSIGLGFAIPIDDAVEISESLIEDGSVTHAWLGVRAGSVSSGSSQGAQIQEVEEDGPAADAGIAEGDVITGVGERPVRDAAELVVAVREHQPDDVVPMDVVRDGRQLTVDVTLGSD</sequence>
<evidence type="ECO:0000256" key="5">
    <source>
        <dbReference type="SAM" id="Phobius"/>
    </source>
</evidence>
<keyword evidence="3" id="KW-0378">Hydrolase</keyword>
<feature type="compositionally biased region" description="Low complexity" evidence="4">
    <location>
        <begin position="133"/>
        <end position="143"/>
    </location>
</feature>
<evidence type="ECO:0000256" key="3">
    <source>
        <dbReference type="ARBA" id="ARBA00022801"/>
    </source>
</evidence>
<feature type="transmembrane region" description="Helical" evidence="5">
    <location>
        <begin position="178"/>
        <end position="199"/>
    </location>
</feature>
<dbReference type="InterPro" id="IPR001940">
    <property type="entry name" value="Peptidase_S1C"/>
</dbReference>
<feature type="region of interest" description="Disordered" evidence="4">
    <location>
        <begin position="1"/>
        <end position="157"/>
    </location>
</feature>
<comment type="caution">
    <text evidence="7">The sequence shown here is derived from an EMBL/GenBank/DDBJ whole genome shotgun (WGS) entry which is preliminary data.</text>
</comment>
<dbReference type="SUPFAM" id="SSF50156">
    <property type="entry name" value="PDZ domain-like"/>
    <property type="match status" value="1"/>
</dbReference>
<organism evidence="7 8">
    <name type="scientific">Haloechinothrix aidingensis</name>
    <dbReference type="NCBI Taxonomy" id="2752311"/>
    <lineage>
        <taxon>Bacteria</taxon>
        <taxon>Bacillati</taxon>
        <taxon>Actinomycetota</taxon>
        <taxon>Actinomycetes</taxon>
        <taxon>Pseudonocardiales</taxon>
        <taxon>Pseudonocardiaceae</taxon>
        <taxon>Haloechinothrix</taxon>
    </lineage>
</organism>
<proteinExistence type="inferred from homology"/>
<dbReference type="CDD" id="cd06779">
    <property type="entry name" value="cpPDZ_Deg_HtrA-like"/>
    <property type="match status" value="1"/>
</dbReference>
<dbReference type="Pfam" id="PF13365">
    <property type="entry name" value="Trypsin_2"/>
    <property type="match status" value="1"/>
</dbReference>
<dbReference type="Gene3D" id="2.40.10.10">
    <property type="entry name" value="Trypsin-like serine proteases"/>
    <property type="match status" value="2"/>
</dbReference>
<accession>A0A838AFF9</accession>
<protein>
    <submittedName>
        <fullName evidence="7">Trypsin-like peptidase domain-containing protein</fullName>
    </submittedName>
</protein>
<feature type="compositionally biased region" description="Basic and acidic residues" evidence="4">
    <location>
        <begin position="103"/>
        <end position="119"/>
    </location>
</feature>